<accession>A0A1U7CL67</accession>
<keyword evidence="2 6" id="KW-0378">Hydrolase</keyword>
<comment type="similarity">
    <text evidence="4">Belongs to the cyclic nucleotide phosphodiesterase class-III family.</text>
</comment>
<keyword evidence="3" id="KW-0408">Iron</keyword>
<dbReference type="PANTHER" id="PTHR42988:SF2">
    <property type="entry name" value="CYCLIC NUCLEOTIDE PHOSPHODIESTERASE CBUA0032-RELATED"/>
    <property type="match status" value="1"/>
</dbReference>
<keyword evidence="7" id="KW-1185">Reference proteome</keyword>
<evidence type="ECO:0000256" key="3">
    <source>
        <dbReference type="ARBA" id="ARBA00023004"/>
    </source>
</evidence>
<dbReference type="Pfam" id="PF00149">
    <property type="entry name" value="Metallophos"/>
    <property type="match status" value="1"/>
</dbReference>
<sequence length="292" mass="33209">MKVVHLSDIHVWRYTWNVGQLVGVRAWWMLALLRGRAHQFQLERVDEVVARVRSLNPDHVLITGDLTTSALPDEFADAKRHLAPLMADRERITILPGNHDRATRRSSTTNRFESAFGLYMPRLTFPWLRRLDDETAILGLDATRFHYTPRGRIPTAQLDQARALLTDAPGRPRRLIVASHYPIAAPPPYERELAAKRLENADELAAWLARVGPHIFCCGHVHAAWAFRPRELPDQLCLNAGAPLYRDPAALQPPGFLEIDLDADRVKVVHQAWDGTEWKPIVMVDERVFGKA</sequence>
<dbReference type="RefSeq" id="WP_076343830.1">
    <property type="nucleotide sequence ID" value="NZ_CP019082.1"/>
</dbReference>
<evidence type="ECO:0000313" key="7">
    <source>
        <dbReference type="Proteomes" id="UP000186309"/>
    </source>
</evidence>
<reference evidence="7" key="1">
    <citation type="submission" date="2016-12" db="EMBL/GenBank/DDBJ databases">
        <title>Comparative genomics of four Isosphaeraceae planctomycetes: a common pool of plasmids and glycoside hydrolase genes.</title>
        <authorList>
            <person name="Ivanova A."/>
        </authorList>
    </citation>
    <scope>NUCLEOTIDE SEQUENCE [LARGE SCALE GENOMIC DNA]</scope>
    <source>
        <strain evidence="7">PX4</strain>
    </source>
</reference>
<evidence type="ECO:0000259" key="5">
    <source>
        <dbReference type="Pfam" id="PF00149"/>
    </source>
</evidence>
<dbReference type="AlphaFoldDB" id="A0A1U7CL67"/>
<keyword evidence="1" id="KW-0479">Metal-binding</keyword>
<name>A0A1U7CL67_9BACT</name>
<feature type="domain" description="Calcineurin-like phosphoesterase" evidence="5">
    <location>
        <begin position="1"/>
        <end position="223"/>
    </location>
</feature>
<dbReference type="KEGG" id="pbor:BSF38_01113"/>
<evidence type="ECO:0000256" key="1">
    <source>
        <dbReference type="ARBA" id="ARBA00022723"/>
    </source>
</evidence>
<dbReference type="GO" id="GO:0004115">
    <property type="term" value="F:3',5'-cyclic-AMP phosphodiesterase activity"/>
    <property type="evidence" value="ECO:0007669"/>
    <property type="project" value="UniProtKB-EC"/>
</dbReference>
<organism evidence="6 7">
    <name type="scientific">Paludisphaera borealis</name>
    <dbReference type="NCBI Taxonomy" id="1387353"/>
    <lineage>
        <taxon>Bacteria</taxon>
        <taxon>Pseudomonadati</taxon>
        <taxon>Planctomycetota</taxon>
        <taxon>Planctomycetia</taxon>
        <taxon>Isosphaerales</taxon>
        <taxon>Isosphaeraceae</taxon>
        <taxon>Paludisphaera</taxon>
    </lineage>
</organism>
<evidence type="ECO:0000256" key="4">
    <source>
        <dbReference type="ARBA" id="ARBA00025742"/>
    </source>
</evidence>
<dbReference type="InterPro" id="IPR004843">
    <property type="entry name" value="Calcineurin-like_PHP"/>
</dbReference>
<dbReference type="STRING" id="1387353.BSF38_01113"/>
<dbReference type="GO" id="GO:0046872">
    <property type="term" value="F:metal ion binding"/>
    <property type="evidence" value="ECO:0007669"/>
    <property type="project" value="UniProtKB-KW"/>
</dbReference>
<evidence type="ECO:0000256" key="2">
    <source>
        <dbReference type="ARBA" id="ARBA00022801"/>
    </source>
</evidence>
<dbReference type="InterPro" id="IPR029052">
    <property type="entry name" value="Metallo-depent_PP-like"/>
</dbReference>
<proteinExistence type="inferred from homology"/>
<dbReference type="Proteomes" id="UP000186309">
    <property type="component" value="Chromosome"/>
</dbReference>
<dbReference type="Gene3D" id="3.60.21.10">
    <property type="match status" value="1"/>
</dbReference>
<evidence type="ECO:0000313" key="6">
    <source>
        <dbReference type="EMBL" id="APW59684.1"/>
    </source>
</evidence>
<dbReference type="EMBL" id="CP019082">
    <property type="protein sequence ID" value="APW59684.1"/>
    <property type="molecule type" value="Genomic_DNA"/>
</dbReference>
<dbReference type="OrthoDB" id="9794568at2"/>
<gene>
    <name evidence="6" type="primary">cpdA_2</name>
    <name evidence="6" type="ORF">BSF38_01113</name>
</gene>
<dbReference type="SUPFAM" id="SSF56300">
    <property type="entry name" value="Metallo-dependent phosphatases"/>
    <property type="match status" value="1"/>
</dbReference>
<protein>
    <submittedName>
        <fullName evidence="6">3',5'-cyclic adenosine monophosphate phosphodiesterase CpdA</fullName>
        <ecNumber evidence="6">3.1.4.53</ecNumber>
    </submittedName>
</protein>
<dbReference type="InterPro" id="IPR050884">
    <property type="entry name" value="CNP_phosphodiesterase-III"/>
</dbReference>
<dbReference type="EC" id="3.1.4.53" evidence="6"/>
<dbReference type="PANTHER" id="PTHR42988">
    <property type="entry name" value="PHOSPHOHYDROLASE"/>
    <property type="match status" value="1"/>
</dbReference>